<reference evidence="2" key="1">
    <citation type="journal article" date="2013" name="Genome Announc.">
        <title>Genome Sequence of Halanaerobium saccharolyticum subsp. saccharolyticum Strain DSM 6643T, a Halophilic Hydrogen-Producing Bacterium.</title>
        <authorList>
            <person name="Kivisto A."/>
            <person name="Larjo A."/>
            <person name="Ciranna A."/>
            <person name="Santala V."/>
            <person name="Roos C."/>
            <person name="Karp M."/>
        </authorList>
    </citation>
    <scope>NUCLEOTIDE SEQUENCE [LARGE SCALE GENOMIC DNA]</scope>
    <source>
        <strain evidence="2">DSM 6643</strain>
    </source>
</reference>
<sequence>MKTLANSVKVRESVFDRTMKDEVLDLSDLKNGNINPERFFKETFITDNMETVFDTAMNKFRNRSGNSIIKLTQAMGGGKTHNMIALGLLAKYPELRKKTLDGKYNDVEGEIRTISVTGRESDMNYGTWGEIAKQLGKKEQFSEYYSPLQAPGQTAWINLLESSTPTLILLDELPPYLNNAKTRTYGQGTLLDIETTAIANLLNAINKKELSNVCLVISDLEATYEEESEIIQGMFKELDGEINRFSLNLEPVSSNSNDLYDILKTRMFEGLPDEAEINKVANGFKNSVKEAVEMGYTDEVPSEIASAVRDTYPFHPSFKDLVERFKENQGFQKTRGVIRLTKKMLKGIFRESDKADNLYLINPYDIDLNNAEMANEIKSIKPEFTNAISHDIANNGHSVAEKIDKSTDSQDVQDVSKLILMSSLSKATEAIVGLSVSEIFTYLVAPNRDITKIRSGIEELQEKAWYLYKNHNKLLFRQTKNVVAEMQDEIKSLTRSQAKLYIKDLLEKEFEPNDKDCYQNLMVFPSIEEIELSKEKVSLIISEPSEGSDGLKSELKQFFEEVEYKNRVMFLTGQKNVMNKLLETAKKVRAINNIIDRMQADNVSDRDSEMQQAMELKDKTGNRLNSSLRETFTTLYYPRKNVLKSTNLIMKFSQNNFDAEKEIKNTLSFDNEMKFTTDIEPNNLRKRFDKIIFTRDRMTWNELIERTATETRWLWHKPDALEELKEDSLQKEIWFKDGNYIDKTPPKKETNVNITKMSTVSENGISTLRITPVNADEVYYEIGQEPTKASKKVENHNSFEATDLVYYFLAVDPDGVNETGDPVRWENDINLQYKELTIKGKDALKLQATPSNCEIRYTTDGASPKENGGVYQEPIIIPKNAKYIQAVAVNEEHDITSDVLQYEVKGKEVTVDRDKPVKLTEPQTPKGTKQTYEELEFLNETNATFKQAQFIITGRGKGDFSITFMIDKVEIDDMNMLEEQLKNIKDNFVGEKPHDLTANITGIKFKSGRDFLRWLEKNEFNLEMYKNRFSQH</sequence>
<dbReference type="eggNOG" id="COG1483">
    <property type="taxonomic scope" value="Bacteria"/>
</dbReference>
<dbReference type="InterPro" id="IPR007555">
    <property type="entry name" value="DUF499"/>
</dbReference>
<protein>
    <recommendedName>
        <fullName evidence="3">Chitobiase/beta-hexosaminidase-like protein</fullName>
    </recommendedName>
</protein>
<dbReference type="Pfam" id="PF13287">
    <property type="entry name" value="Fn3_assoc"/>
    <property type="match status" value="1"/>
</dbReference>
<dbReference type="InterPro" id="IPR026876">
    <property type="entry name" value="Fn3_assoc_repeat"/>
</dbReference>
<name>M5DYK1_9FIRM</name>
<proteinExistence type="predicted"/>
<dbReference type="RefSeq" id="WP_005488051.1">
    <property type="nucleotide sequence ID" value="NZ_CAUI01000005.1"/>
</dbReference>
<evidence type="ECO:0000313" key="1">
    <source>
        <dbReference type="EMBL" id="CCU78673.1"/>
    </source>
</evidence>
<comment type="caution">
    <text evidence="1">The sequence shown here is derived from an EMBL/GenBank/DDBJ whole genome shotgun (WGS) entry which is preliminary data.</text>
</comment>
<gene>
    <name evidence="1" type="ORF">HSACCH_00812</name>
</gene>
<dbReference type="OrthoDB" id="9757917at2"/>
<dbReference type="EMBL" id="CAUI01000005">
    <property type="protein sequence ID" value="CCU78673.1"/>
    <property type="molecule type" value="Genomic_DNA"/>
</dbReference>
<dbReference type="Proteomes" id="UP000012063">
    <property type="component" value="Unassembled WGS sequence"/>
</dbReference>
<dbReference type="InParanoid" id="M5DYK1"/>
<dbReference type="STRING" id="1293054.HSACCH_00812"/>
<evidence type="ECO:0008006" key="3">
    <source>
        <dbReference type="Google" id="ProtNLM"/>
    </source>
</evidence>
<dbReference type="Pfam" id="PF04465">
    <property type="entry name" value="DUF499"/>
    <property type="match status" value="1"/>
</dbReference>
<organism evidence="1 2">
    <name type="scientific">Halanaerobium saccharolyticum subsp. saccharolyticum DSM 6643</name>
    <dbReference type="NCBI Taxonomy" id="1293054"/>
    <lineage>
        <taxon>Bacteria</taxon>
        <taxon>Bacillati</taxon>
        <taxon>Bacillota</taxon>
        <taxon>Clostridia</taxon>
        <taxon>Halanaerobiales</taxon>
        <taxon>Halanaerobiaceae</taxon>
        <taxon>Halanaerobium</taxon>
    </lineage>
</organism>
<evidence type="ECO:0000313" key="2">
    <source>
        <dbReference type="Proteomes" id="UP000012063"/>
    </source>
</evidence>
<keyword evidence="2" id="KW-1185">Reference proteome</keyword>
<accession>M5DYK1</accession>
<dbReference type="AlphaFoldDB" id="M5DYK1"/>